<evidence type="ECO:0000256" key="2">
    <source>
        <dbReference type="ARBA" id="ARBA00022857"/>
    </source>
</evidence>
<evidence type="ECO:0000313" key="4">
    <source>
        <dbReference type="EMBL" id="WVN85660.1"/>
    </source>
</evidence>
<evidence type="ECO:0000256" key="1">
    <source>
        <dbReference type="ARBA" id="ARBA00006484"/>
    </source>
</evidence>
<keyword evidence="3" id="KW-0560">Oxidoreductase</keyword>
<comment type="similarity">
    <text evidence="1">Belongs to the short-chain dehydrogenases/reductases (SDR) family.</text>
</comment>
<dbReference type="AlphaFoldDB" id="A0A1E3IXR0"/>
<evidence type="ECO:0000313" key="5">
    <source>
        <dbReference type="Proteomes" id="UP000094043"/>
    </source>
</evidence>
<dbReference type="Gene3D" id="3.40.50.720">
    <property type="entry name" value="NAD(P)-binding Rossmann-like Domain"/>
    <property type="match status" value="1"/>
</dbReference>
<dbReference type="GO" id="GO:0050664">
    <property type="term" value="F:oxidoreductase activity, acting on NAD(P)H, oxygen as acceptor"/>
    <property type="evidence" value="ECO:0007669"/>
    <property type="project" value="TreeGrafter"/>
</dbReference>
<accession>A0A1E3IXR0</accession>
<dbReference type="GO" id="GO:0050085">
    <property type="term" value="F:mannitol 2-dehydrogenase (NADP+) activity"/>
    <property type="evidence" value="ECO:0007669"/>
    <property type="project" value="UniProtKB-ARBA"/>
</dbReference>
<dbReference type="GO" id="GO:0005975">
    <property type="term" value="P:carbohydrate metabolic process"/>
    <property type="evidence" value="ECO:0007669"/>
    <property type="project" value="UniProtKB-ARBA"/>
</dbReference>
<dbReference type="PANTHER" id="PTHR43008:SF14">
    <property type="entry name" value="DEHYDROGENASE ARBD, PUTATIVE-RELATED"/>
    <property type="match status" value="1"/>
</dbReference>
<dbReference type="PRINTS" id="PR00081">
    <property type="entry name" value="GDHRDH"/>
</dbReference>
<dbReference type="SUPFAM" id="SSF51735">
    <property type="entry name" value="NAD(P)-binding Rossmann-fold domains"/>
    <property type="match status" value="1"/>
</dbReference>
<dbReference type="OrthoDB" id="5325318at2759"/>
<gene>
    <name evidence="4" type="ORF">L203_100809</name>
</gene>
<dbReference type="Pfam" id="PF13561">
    <property type="entry name" value="adh_short_C2"/>
    <property type="match status" value="1"/>
</dbReference>
<reference evidence="4" key="3">
    <citation type="submission" date="2024-01" db="EMBL/GenBank/DDBJ databases">
        <authorList>
            <person name="Coelho M.A."/>
            <person name="David-Palma M."/>
            <person name="Shea T."/>
            <person name="Sun S."/>
            <person name="Cuomo C.A."/>
            <person name="Heitman J."/>
        </authorList>
    </citation>
    <scope>NUCLEOTIDE SEQUENCE</scope>
    <source>
        <strain evidence="4">CBS 7841</strain>
    </source>
</reference>
<dbReference type="InterPro" id="IPR036291">
    <property type="entry name" value="NAD(P)-bd_dom_sf"/>
</dbReference>
<dbReference type="Proteomes" id="UP000094043">
    <property type="component" value="Chromosome 1"/>
</dbReference>
<evidence type="ECO:0000256" key="3">
    <source>
        <dbReference type="ARBA" id="ARBA00023002"/>
    </source>
</evidence>
<dbReference type="GeneID" id="91085023"/>
<dbReference type="KEGG" id="cdep:91085023"/>
<sequence>MLLARSTWYLSKSAAQPLRRSVVAATPLRAFSRSVLVAAPKKGEDGYEEYRVEIEPKVAAIDESLTFEHPKRWTDKHPGHDMQVGDFGRHTKRTLASFSMDGKVCLVTGAARGLGNMMARTFVESGANAIVLLDLRQEDVDRAAKELVDWFVENSEAAPGEIKAVGLACDVSDEKSVQKAFESVKEQFGRLDAVVTAAGIVENFVAHEYPTEKIKKLLDINVMGTWYCALEAAKLMPEGGSITLVGSMSGSIVNVPQPQTPYNFSKAAVRHMARSLAVEWASKNVRVNSLSPGYVLTNLTKVILDNNPVLRDEWLNRIPMGRMADPSDLKGAVIYLASDSSKYTTGAEIVVDGGYTCL</sequence>
<dbReference type="PANTHER" id="PTHR43008">
    <property type="entry name" value="BENZIL REDUCTASE"/>
    <property type="match status" value="1"/>
</dbReference>
<keyword evidence="5" id="KW-1185">Reference proteome</keyword>
<name>A0A1E3IXR0_9TREE</name>
<dbReference type="InterPro" id="IPR002347">
    <property type="entry name" value="SDR_fam"/>
</dbReference>
<proteinExistence type="inferred from homology"/>
<dbReference type="RefSeq" id="XP_066066360.1">
    <property type="nucleotide sequence ID" value="XM_066210263.1"/>
</dbReference>
<dbReference type="PRINTS" id="PR00080">
    <property type="entry name" value="SDRFAMILY"/>
</dbReference>
<protein>
    <submittedName>
        <fullName evidence="4">Uncharacterized protein</fullName>
    </submittedName>
</protein>
<reference evidence="4" key="2">
    <citation type="journal article" date="2022" name="Elife">
        <title>Obligate sexual reproduction of a homothallic fungus closely related to the Cryptococcus pathogenic species complex.</title>
        <authorList>
            <person name="Passer A.R."/>
            <person name="Clancey S.A."/>
            <person name="Shea T."/>
            <person name="David-Palma M."/>
            <person name="Averette A.F."/>
            <person name="Boekhout T."/>
            <person name="Porcel B.M."/>
            <person name="Nowrousian M."/>
            <person name="Cuomo C.A."/>
            <person name="Sun S."/>
            <person name="Heitman J."/>
            <person name="Coelho M.A."/>
        </authorList>
    </citation>
    <scope>NUCLEOTIDE SEQUENCE</scope>
    <source>
        <strain evidence="4">CBS 7841</strain>
    </source>
</reference>
<reference evidence="4" key="1">
    <citation type="submission" date="2016-06" db="EMBL/GenBank/DDBJ databases">
        <authorList>
            <person name="Cuomo C."/>
            <person name="Litvintseva A."/>
            <person name="Heitman J."/>
            <person name="Chen Y."/>
            <person name="Sun S."/>
            <person name="Springer D."/>
            <person name="Dromer F."/>
            <person name="Young S."/>
            <person name="Zeng Q."/>
            <person name="Chapman S."/>
            <person name="Gujja S."/>
            <person name="Saif S."/>
            <person name="Birren B."/>
        </authorList>
    </citation>
    <scope>NUCLEOTIDE SEQUENCE</scope>
    <source>
        <strain evidence="4">CBS 7841</strain>
    </source>
</reference>
<dbReference type="GO" id="GO:0044281">
    <property type="term" value="P:small molecule metabolic process"/>
    <property type="evidence" value="ECO:0007669"/>
    <property type="project" value="UniProtKB-ARBA"/>
</dbReference>
<dbReference type="VEuPathDB" id="FungiDB:L203_00599"/>
<dbReference type="EMBL" id="CP143784">
    <property type="protein sequence ID" value="WVN85660.1"/>
    <property type="molecule type" value="Genomic_DNA"/>
</dbReference>
<organism evidence="4 5">
    <name type="scientific">Cryptococcus depauperatus CBS 7841</name>
    <dbReference type="NCBI Taxonomy" id="1295531"/>
    <lineage>
        <taxon>Eukaryota</taxon>
        <taxon>Fungi</taxon>
        <taxon>Dikarya</taxon>
        <taxon>Basidiomycota</taxon>
        <taxon>Agaricomycotina</taxon>
        <taxon>Tremellomycetes</taxon>
        <taxon>Tremellales</taxon>
        <taxon>Cryptococcaceae</taxon>
        <taxon>Cryptococcus</taxon>
    </lineage>
</organism>
<keyword evidence="2" id="KW-0521">NADP</keyword>
<dbReference type="FunFam" id="3.40.50.720:FF:000090">
    <property type="entry name" value="NADP-dependent mannitol dehydrogenase"/>
    <property type="match status" value="1"/>
</dbReference>